<protein>
    <recommendedName>
        <fullName evidence="4">Zinc-ribbon domain-containing protein</fullName>
    </recommendedName>
</protein>
<keyword evidence="1" id="KW-1133">Transmembrane helix</keyword>
<reference evidence="2 3" key="1">
    <citation type="submission" date="2020-08" db="EMBL/GenBank/DDBJ databases">
        <title>Streptomycin Non-resistant strain, P. mexicana.</title>
        <authorList>
            <person name="Ganesh-Kumar S."/>
            <person name="Zhe T."/>
            <person name="Yu Z."/>
            <person name="Min Y."/>
        </authorList>
    </citation>
    <scope>NUCLEOTIDE SEQUENCE [LARGE SCALE GENOMIC DNA]</scope>
    <source>
        <strain evidence="2 3">GTZY2</strain>
    </source>
</reference>
<organism evidence="2 3">
    <name type="scientific">Pseudoxanthomonas mexicana</name>
    <dbReference type="NCBI Taxonomy" id="128785"/>
    <lineage>
        <taxon>Bacteria</taxon>
        <taxon>Pseudomonadati</taxon>
        <taxon>Pseudomonadota</taxon>
        <taxon>Gammaproteobacteria</taxon>
        <taxon>Lysobacterales</taxon>
        <taxon>Lysobacteraceae</taxon>
        <taxon>Pseudoxanthomonas</taxon>
    </lineage>
</organism>
<accession>A0A7G9TCW9</accession>
<evidence type="ECO:0008006" key="4">
    <source>
        <dbReference type="Google" id="ProtNLM"/>
    </source>
</evidence>
<proteinExistence type="predicted"/>
<sequence length="109" mass="12314">MFMIGQGENVVAVGPPEPQHCPRCDQVRDFEPQFAYKYGRVDLLFGFVYGRRYQLACPVCHHGWRLDTREAERLYGRPDIPFRLRYGLVILLGVFAALGAASLAMPPTG</sequence>
<feature type="transmembrane region" description="Helical" evidence="1">
    <location>
        <begin position="86"/>
        <end position="105"/>
    </location>
</feature>
<dbReference type="EMBL" id="CP060731">
    <property type="protein sequence ID" value="QNN77944.1"/>
    <property type="molecule type" value="Genomic_DNA"/>
</dbReference>
<keyword evidence="1" id="KW-0472">Membrane</keyword>
<evidence type="ECO:0000256" key="1">
    <source>
        <dbReference type="SAM" id="Phobius"/>
    </source>
</evidence>
<name>A0A7G9TCW9_PSEMX</name>
<dbReference type="Proteomes" id="UP000515838">
    <property type="component" value="Chromosome"/>
</dbReference>
<evidence type="ECO:0000313" key="3">
    <source>
        <dbReference type="Proteomes" id="UP000515838"/>
    </source>
</evidence>
<dbReference type="RefSeq" id="WP_187573428.1">
    <property type="nucleotide sequence ID" value="NZ_CP060731.1"/>
</dbReference>
<keyword evidence="1" id="KW-0812">Transmembrane</keyword>
<dbReference type="GeneID" id="81469403"/>
<evidence type="ECO:0000313" key="2">
    <source>
        <dbReference type="EMBL" id="QNN77944.1"/>
    </source>
</evidence>
<dbReference type="AlphaFoldDB" id="A0A7G9TCW9"/>
<gene>
    <name evidence="2" type="ORF">IAE60_00405</name>
</gene>